<evidence type="ECO:0000313" key="2">
    <source>
        <dbReference type="Proteomes" id="UP000182121"/>
    </source>
</evidence>
<accession>A0A1I0K1Z2</accession>
<gene>
    <name evidence="1" type="ORF">SAMN05216521_108316</name>
</gene>
<reference evidence="1 2" key="1">
    <citation type="submission" date="2016-10" db="EMBL/GenBank/DDBJ databases">
        <authorList>
            <person name="Varghese N."/>
            <person name="Submissions S."/>
        </authorList>
    </citation>
    <scope>NUCLEOTIDE SEQUENCE [LARGE SCALE GENOMIC DNA]</scope>
    <source>
        <strain evidence="1 2">NLAE-zl-C196</strain>
    </source>
</reference>
<protein>
    <submittedName>
        <fullName evidence="1">Uncharacterized protein</fullName>
    </submittedName>
</protein>
<dbReference type="Proteomes" id="UP000182121">
    <property type="component" value="Unassembled WGS sequence"/>
</dbReference>
<dbReference type="EMBL" id="FOIO01000083">
    <property type="protein sequence ID" value="SEU17646.1"/>
    <property type="molecule type" value="Genomic_DNA"/>
</dbReference>
<dbReference type="AlphaFoldDB" id="A0A1I0K1Z2"/>
<name>A0A1I0K1Z2_9FIRM</name>
<dbReference type="RefSeq" id="WP_074664354.1">
    <property type="nucleotide sequence ID" value="NZ_FOIO01000083.1"/>
</dbReference>
<sequence length="303" mass="34449">MTLEAYTNQVMSSIKVRLGEAYDVRSQIVRKNNGIELTGISIHQEGEKAAPVFYLNEYMDREPLCEEAAEITAREITNKYMTYGTVPEIIKEMESDFYEFNKIKDKVRFKLINTKNNEALLKQIPSMPYMDLSVVFYLCIEENNEGMMTALIYNELLVVWNLEVQMLFDLAIINMQKMMPPVIKSVQDVYGLNEKEEAESREEGRAEDGVPLYVLTAANGINGAACMLYPGVIAGFAEERRKDIIILPSSVHEVLLLEGTKGGADGLSQLVAFVNMYKVPKEDILSYSVYQYSLEKEEIRLIV</sequence>
<proteinExistence type="predicted"/>
<dbReference type="InterPro" id="IPR043743">
    <property type="entry name" value="DUF5688"/>
</dbReference>
<evidence type="ECO:0000313" key="1">
    <source>
        <dbReference type="EMBL" id="SEU17646.1"/>
    </source>
</evidence>
<organism evidence="1 2">
    <name type="scientific">Enterocloster clostridioformis</name>
    <dbReference type="NCBI Taxonomy" id="1531"/>
    <lineage>
        <taxon>Bacteria</taxon>
        <taxon>Bacillati</taxon>
        <taxon>Bacillota</taxon>
        <taxon>Clostridia</taxon>
        <taxon>Lachnospirales</taxon>
        <taxon>Lachnospiraceae</taxon>
        <taxon>Enterocloster</taxon>
    </lineage>
</organism>
<comment type="caution">
    <text evidence="1">The sequence shown here is derived from an EMBL/GenBank/DDBJ whole genome shotgun (WGS) entry which is preliminary data.</text>
</comment>
<dbReference type="Pfam" id="PF18941">
    <property type="entry name" value="DUF5688"/>
    <property type="match status" value="1"/>
</dbReference>